<evidence type="ECO:0000313" key="8">
    <source>
        <dbReference type="Proteomes" id="UP000800200"/>
    </source>
</evidence>
<protein>
    <submittedName>
        <fullName evidence="7">Cysteine proteinase</fullName>
    </submittedName>
</protein>
<evidence type="ECO:0000256" key="4">
    <source>
        <dbReference type="ARBA" id="ARBA00022807"/>
    </source>
</evidence>
<dbReference type="InterPro" id="IPR038765">
    <property type="entry name" value="Papain-like_cys_pep_sf"/>
</dbReference>
<dbReference type="Pfam" id="PF02902">
    <property type="entry name" value="Peptidase_C48"/>
    <property type="match status" value="1"/>
</dbReference>
<dbReference type="Proteomes" id="UP000800200">
    <property type="component" value="Unassembled WGS sequence"/>
</dbReference>
<evidence type="ECO:0000259" key="6">
    <source>
        <dbReference type="PROSITE" id="PS50600"/>
    </source>
</evidence>
<keyword evidence="3" id="KW-0378">Hydrolase</keyword>
<dbReference type="GO" id="GO:0016929">
    <property type="term" value="F:deSUMOylase activity"/>
    <property type="evidence" value="ECO:0007669"/>
    <property type="project" value="TreeGrafter"/>
</dbReference>
<dbReference type="InterPro" id="IPR003653">
    <property type="entry name" value="Peptidase_C48_C"/>
</dbReference>
<evidence type="ECO:0000256" key="1">
    <source>
        <dbReference type="ARBA" id="ARBA00005234"/>
    </source>
</evidence>
<dbReference type="GO" id="GO:0006508">
    <property type="term" value="P:proteolysis"/>
    <property type="evidence" value="ECO:0007669"/>
    <property type="project" value="UniProtKB-KW"/>
</dbReference>
<dbReference type="PANTHER" id="PTHR12606:SF141">
    <property type="entry name" value="GH15225P-RELATED"/>
    <property type="match status" value="1"/>
</dbReference>
<evidence type="ECO:0000313" key="7">
    <source>
        <dbReference type="EMBL" id="KAF2188125.1"/>
    </source>
</evidence>
<feature type="compositionally biased region" description="Polar residues" evidence="5">
    <location>
        <begin position="299"/>
        <end position="309"/>
    </location>
</feature>
<feature type="domain" description="Ubiquitin-like protease family profile" evidence="6">
    <location>
        <begin position="508"/>
        <end position="687"/>
    </location>
</feature>
<accession>A0A6A6EAP4</accession>
<dbReference type="GO" id="GO:0005634">
    <property type="term" value="C:nucleus"/>
    <property type="evidence" value="ECO:0007669"/>
    <property type="project" value="TreeGrafter"/>
</dbReference>
<evidence type="ECO:0000256" key="3">
    <source>
        <dbReference type="ARBA" id="ARBA00022801"/>
    </source>
</evidence>
<evidence type="ECO:0000256" key="5">
    <source>
        <dbReference type="SAM" id="MobiDB-lite"/>
    </source>
</evidence>
<dbReference type="GO" id="GO:0016926">
    <property type="term" value="P:protein desumoylation"/>
    <property type="evidence" value="ECO:0007669"/>
    <property type="project" value="TreeGrafter"/>
</dbReference>
<keyword evidence="2" id="KW-0645">Protease</keyword>
<organism evidence="7 8">
    <name type="scientific">Zopfia rhizophila CBS 207.26</name>
    <dbReference type="NCBI Taxonomy" id="1314779"/>
    <lineage>
        <taxon>Eukaryota</taxon>
        <taxon>Fungi</taxon>
        <taxon>Dikarya</taxon>
        <taxon>Ascomycota</taxon>
        <taxon>Pezizomycotina</taxon>
        <taxon>Dothideomycetes</taxon>
        <taxon>Dothideomycetes incertae sedis</taxon>
        <taxon>Zopfiaceae</taxon>
        <taxon>Zopfia</taxon>
    </lineage>
</organism>
<keyword evidence="8" id="KW-1185">Reference proteome</keyword>
<keyword evidence="4" id="KW-0788">Thiol protease</keyword>
<dbReference type="EMBL" id="ML994624">
    <property type="protein sequence ID" value="KAF2188125.1"/>
    <property type="molecule type" value="Genomic_DNA"/>
</dbReference>
<dbReference type="PROSITE" id="PS50600">
    <property type="entry name" value="ULP_PROTEASE"/>
    <property type="match status" value="1"/>
</dbReference>
<evidence type="ECO:0000256" key="2">
    <source>
        <dbReference type="ARBA" id="ARBA00022670"/>
    </source>
</evidence>
<proteinExistence type="inferred from homology"/>
<dbReference type="OrthoDB" id="1939479at2759"/>
<dbReference type="AlphaFoldDB" id="A0A6A6EAP4"/>
<gene>
    <name evidence="7" type="ORF">K469DRAFT_748496</name>
</gene>
<name>A0A6A6EAP4_9PEZI</name>
<reference evidence="7" key="1">
    <citation type="journal article" date="2020" name="Stud. Mycol.">
        <title>101 Dothideomycetes genomes: a test case for predicting lifestyles and emergence of pathogens.</title>
        <authorList>
            <person name="Haridas S."/>
            <person name="Albert R."/>
            <person name="Binder M."/>
            <person name="Bloem J."/>
            <person name="Labutti K."/>
            <person name="Salamov A."/>
            <person name="Andreopoulos B."/>
            <person name="Baker S."/>
            <person name="Barry K."/>
            <person name="Bills G."/>
            <person name="Bluhm B."/>
            <person name="Cannon C."/>
            <person name="Castanera R."/>
            <person name="Culley D."/>
            <person name="Daum C."/>
            <person name="Ezra D."/>
            <person name="Gonzalez J."/>
            <person name="Henrissat B."/>
            <person name="Kuo A."/>
            <person name="Liang C."/>
            <person name="Lipzen A."/>
            <person name="Lutzoni F."/>
            <person name="Magnuson J."/>
            <person name="Mondo S."/>
            <person name="Nolan M."/>
            <person name="Ohm R."/>
            <person name="Pangilinan J."/>
            <person name="Park H.-J."/>
            <person name="Ramirez L."/>
            <person name="Alfaro M."/>
            <person name="Sun H."/>
            <person name="Tritt A."/>
            <person name="Yoshinaga Y."/>
            <person name="Zwiers L.-H."/>
            <person name="Turgeon B."/>
            <person name="Goodwin S."/>
            <person name="Spatafora J."/>
            <person name="Crous P."/>
            <person name="Grigoriev I."/>
        </authorList>
    </citation>
    <scope>NUCLEOTIDE SEQUENCE</scope>
    <source>
        <strain evidence="7">CBS 207.26</strain>
    </source>
</reference>
<sequence length="723" mass="80602">MADIDVVSVASDDQYIFRVVRPKRTHSTAFPNMYSMAGALAVEEEFPQLRTSFELMPGAFPESPIPTSVGNVLPDAPSYWNPSAASSAPATSVSTTVKKLIPTFPSLLDFLKLPFRLAQRYSKPQVICAEPVLRQDGSRKKILLGAEARIPRAFPKSPPPEPIHSSHPASMLSAPIEPLVTPEIQPATRHNNRVALLSQFKVRVSESKFPKLSSEQTLKQPPNHNIRNRLSLLSQAKIRLDSSKPPKLPLIKQPSHGRRLSYAAITNVRSNQPKTTRTIQTTPLATVREQPSPAIEEQPSATVNKQPQPDASLHATLCAPPHTAPDAPPGATPYCEDLSFLPDAPPRKSVTWTRHCDIRLYDTEEQMPQKHQQYVQEIKSSPLTNVASPYAPLEQLNDLSLEDSSLLELQPSPEGVKAIRDQFEQGRSTKEEEHRKWEPKLAQQTLKTINEVPNEEESTQPLPPQQSILQPPVIKPLVAPLSARWAKELDDAAGNASHGRRQIEIGPHGLNTHDFGTLLQKDFGGSDLAWLNDNIVNGYLKILVDHLKSKAGWVKRSGKPPAVHVFASQWWVNVNNHMKLVENWSRRANLEKGKLLDAELILFPLCDHAHWTLLAIKPKLREIEYLDSLANKDSNPVRYVEKAKEWLRMELGSKFVEKDWTVVKGRSLRQLNGRDCGIFTCLNALALLRGEGPDRVIPVNGMLEARRQVAATLINGKSIGEFE</sequence>
<comment type="similarity">
    <text evidence="1">Belongs to the peptidase C48 family.</text>
</comment>
<dbReference type="SUPFAM" id="SSF54001">
    <property type="entry name" value="Cysteine proteinases"/>
    <property type="match status" value="1"/>
</dbReference>
<feature type="region of interest" description="Disordered" evidence="5">
    <location>
        <begin position="287"/>
        <end position="330"/>
    </location>
</feature>
<dbReference type="PANTHER" id="PTHR12606">
    <property type="entry name" value="SENTRIN/SUMO-SPECIFIC PROTEASE"/>
    <property type="match status" value="1"/>
</dbReference>
<dbReference type="Gene3D" id="3.40.395.10">
    <property type="entry name" value="Adenoviral Proteinase, Chain A"/>
    <property type="match status" value="1"/>
</dbReference>